<dbReference type="RefSeq" id="WP_342959771.1">
    <property type="nucleotide sequence ID" value="NZ_JAZHFZ010000067.1"/>
</dbReference>
<dbReference type="InterPro" id="IPR022665">
    <property type="entry name" value="MeAsp_NH4-lyase_N"/>
</dbReference>
<dbReference type="Gene3D" id="3.20.20.120">
    <property type="entry name" value="Enolase-like C-terminal domain"/>
    <property type="match status" value="1"/>
</dbReference>
<dbReference type="GO" id="GO:0050096">
    <property type="term" value="F:methylaspartate ammonia-lyase activity"/>
    <property type="evidence" value="ECO:0007669"/>
    <property type="project" value="UniProtKB-EC"/>
</dbReference>
<keyword evidence="13" id="KW-1185">Reference proteome</keyword>
<dbReference type="PANTHER" id="PTHR48073:SF2">
    <property type="entry name" value="O-SUCCINYLBENZOATE SYNTHASE"/>
    <property type="match status" value="1"/>
</dbReference>
<dbReference type="InterPro" id="IPR029017">
    <property type="entry name" value="Enolase-like_N"/>
</dbReference>
<gene>
    <name evidence="12" type="ORF">V4C56_41750</name>
</gene>
<name>A0ABU9RHD0_9BURK</name>
<comment type="similarity">
    <text evidence="4">Belongs to the methylaspartate ammonia-lyase family.</text>
</comment>
<dbReference type="SFLD" id="SFLDG00151">
    <property type="entry name" value="methylaspartate_ammonia-lyase"/>
    <property type="match status" value="1"/>
</dbReference>
<evidence type="ECO:0000256" key="8">
    <source>
        <dbReference type="ARBA" id="ARBA00022842"/>
    </source>
</evidence>
<dbReference type="Pfam" id="PF05034">
    <property type="entry name" value="MAAL_N"/>
    <property type="match status" value="1"/>
</dbReference>
<feature type="domain" description="Methylaspartate ammonia-lyase N-terminal" evidence="10">
    <location>
        <begin position="6"/>
        <end position="164"/>
    </location>
</feature>
<feature type="domain" description="Methylaspartate ammonia-lyase C-terminal" evidence="11">
    <location>
        <begin position="171"/>
        <end position="414"/>
    </location>
</feature>
<dbReference type="Gene3D" id="3.30.390.10">
    <property type="entry name" value="Enolase-like, N-terminal domain"/>
    <property type="match status" value="1"/>
</dbReference>
<dbReference type="SUPFAM" id="SSF51604">
    <property type="entry name" value="Enolase C-terminal domain-like"/>
    <property type="match status" value="1"/>
</dbReference>
<dbReference type="InterPro" id="IPR022662">
    <property type="entry name" value="MeAsp_NH4-lyase_C"/>
</dbReference>
<dbReference type="SFLD" id="SFLDF00007">
    <property type="entry name" value="methylaspartate_ammonia-lyase"/>
    <property type="match status" value="1"/>
</dbReference>
<evidence type="ECO:0000259" key="11">
    <source>
        <dbReference type="Pfam" id="PF07476"/>
    </source>
</evidence>
<keyword evidence="7" id="KW-0479">Metal-binding</keyword>
<evidence type="ECO:0000256" key="9">
    <source>
        <dbReference type="ARBA" id="ARBA00023239"/>
    </source>
</evidence>
<dbReference type="EC" id="4.3.1.2" evidence="6"/>
<evidence type="ECO:0000259" key="10">
    <source>
        <dbReference type="Pfam" id="PF05034"/>
    </source>
</evidence>
<evidence type="ECO:0000256" key="1">
    <source>
        <dbReference type="ARBA" id="ARBA00000789"/>
    </source>
</evidence>
<dbReference type="SUPFAM" id="SSF54826">
    <property type="entry name" value="Enolase N-terminal domain-like"/>
    <property type="match status" value="1"/>
</dbReference>
<evidence type="ECO:0000256" key="5">
    <source>
        <dbReference type="ARBA" id="ARBA00011738"/>
    </source>
</evidence>
<evidence type="ECO:0000256" key="2">
    <source>
        <dbReference type="ARBA" id="ARBA00001946"/>
    </source>
</evidence>
<evidence type="ECO:0000256" key="3">
    <source>
        <dbReference type="ARBA" id="ARBA00004675"/>
    </source>
</evidence>
<dbReference type="InterPro" id="IPR036849">
    <property type="entry name" value="Enolase-like_C_sf"/>
</dbReference>
<dbReference type="PANTHER" id="PTHR48073">
    <property type="entry name" value="O-SUCCINYLBENZOATE SYNTHASE-RELATED"/>
    <property type="match status" value="1"/>
</dbReference>
<accession>A0ABU9RHD0</accession>
<dbReference type="PIRSF" id="PIRSF017107">
    <property type="entry name" value="MAL"/>
    <property type="match status" value="1"/>
</dbReference>
<evidence type="ECO:0000256" key="4">
    <source>
        <dbReference type="ARBA" id="ARBA00009954"/>
    </source>
</evidence>
<comment type="subunit">
    <text evidence="5">Homodimer.</text>
</comment>
<evidence type="ECO:0000256" key="7">
    <source>
        <dbReference type="ARBA" id="ARBA00022723"/>
    </source>
</evidence>
<proteinExistence type="inferred from homology"/>
<comment type="caution">
    <text evidence="12">The sequence shown here is derived from an EMBL/GenBank/DDBJ whole genome shotgun (WGS) entry which is preliminary data.</text>
</comment>
<keyword evidence="9 12" id="KW-0456">Lyase</keyword>
<evidence type="ECO:0000313" key="12">
    <source>
        <dbReference type="EMBL" id="MEM5346138.1"/>
    </source>
</evidence>
<keyword evidence="8" id="KW-0460">Magnesium</keyword>
<organism evidence="12 13">
    <name type="scientific">Paraburkholderia azotifigens</name>
    <dbReference type="NCBI Taxonomy" id="2057004"/>
    <lineage>
        <taxon>Bacteria</taxon>
        <taxon>Pseudomonadati</taxon>
        <taxon>Pseudomonadota</taxon>
        <taxon>Betaproteobacteria</taxon>
        <taxon>Burkholderiales</taxon>
        <taxon>Burkholderiaceae</taxon>
        <taxon>Paraburkholderia</taxon>
    </lineage>
</organism>
<sequence length="417" mass="44562">MSSLITIQQVIASPGVGSFFFDDQAAIKAGAQRDGAAYTGTPQTPGFKAVREPSESVSVMLILSDGYIAKGDCASVQYTGVGGREPRFHAKELATQIEQQLAPHLSGLDVRSFRKTAEFAEQVIDGSFEAKRAAAYGVSQALLDAAAHVAGHHLMAQVIRDEWQIDKPLAAVPVYGQCGDERFTNVDKMILKSVPVMPHGLINTLDLVGPDGAELVTYITWLKKRIAQLRTSTDYQPVIHIDVYGLIGAAVNGSIEGTADIIERLERAAGPHQLRIEHPLDAGGRDAQIEALGALRRALKNRGSKVGIIADEWANTAEDVHLFAAAGAVDMVQIKTPDLGSLHNSVDAILDCHRHGVGPVLGGTCAETDLSARATTNIGVATGVTQMLAKPGMGFDEGFNIVFNEMNRVLRIAQTIR</sequence>
<comment type="catalytic activity">
    <reaction evidence="1">
        <text>(2S,3S)-3-methyl-L-aspartate = mesaconate + NH4(+)</text>
        <dbReference type="Rhea" id="RHEA:12829"/>
        <dbReference type="ChEBI" id="CHEBI:28938"/>
        <dbReference type="ChEBI" id="CHEBI:36986"/>
        <dbReference type="ChEBI" id="CHEBI:58724"/>
        <dbReference type="EC" id="4.3.1.2"/>
    </reaction>
</comment>
<comment type="pathway">
    <text evidence="3">Amino-acid degradation; L-glutamate degradation via mesaconate pathway; acetate and pyruvate from L-glutamate: step 2/4.</text>
</comment>
<protein>
    <recommendedName>
        <fullName evidence="6">methylaspartate ammonia-lyase</fullName>
        <ecNumber evidence="6">4.3.1.2</ecNumber>
    </recommendedName>
</protein>
<dbReference type="Proteomes" id="UP001481677">
    <property type="component" value="Unassembled WGS sequence"/>
</dbReference>
<dbReference type="SFLD" id="SFLDS00001">
    <property type="entry name" value="Enolase"/>
    <property type="match status" value="1"/>
</dbReference>
<evidence type="ECO:0000256" key="6">
    <source>
        <dbReference type="ARBA" id="ARBA00012993"/>
    </source>
</evidence>
<dbReference type="EMBL" id="JAZHGA010000066">
    <property type="protein sequence ID" value="MEM5346138.1"/>
    <property type="molecule type" value="Genomic_DNA"/>
</dbReference>
<comment type="cofactor">
    <cofactor evidence="2">
        <name>Mg(2+)</name>
        <dbReference type="ChEBI" id="CHEBI:18420"/>
    </cofactor>
</comment>
<dbReference type="InterPro" id="IPR006395">
    <property type="entry name" value="Me_Asp_am_lyase"/>
</dbReference>
<dbReference type="Pfam" id="PF07476">
    <property type="entry name" value="MAAL_C"/>
    <property type="match status" value="1"/>
</dbReference>
<evidence type="ECO:0000313" key="13">
    <source>
        <dbReference type="Proteomes" id="UP001481677"/>
    </source>
</evidence>
<reference evidence="12 13" key="1">
    <citation type="submission" date="2024-01" db="EMBL/GenBank/DDBJ databases">
        <title>The diversity of rhizobia nodulating Mimosa spp. in eleven states of Brazil covering several biomes is determined by host plant, location, and edaphic factors.</title>
        <authorList>
            <person name="Rouws L."/>
            <person name="Barauna A."/>
            <person name="Beukes C."/>
            <person name="De Faria S.M."/>
            <person name="Gross E."/>
            <person name="Dos Reis Junior F.B."/>
            <person name="Simon M."/>
            <person name="Maluk M."/>
            <person name="Odee D.W."/>
            <person name="Kenicer G."/>
            <person name="Young J.P.W."/>
            <person name="Reis V.M."/>
            <person name="Zilli J."/>
            <person name="James E.K."/>
        </authorList>
    </citation>
    <scope>NUCLEOTIDE SEQUENCE [LARGE SCALE GENOMIC DNA]</scope>
    <source>
        <strain evidence="12 13">JPY530</strain>
    </source>
</reference>
<dbReference type="NCBIfam" id="TIGR01502">
    <property type="entry name" value="B_methylAsp_ase"/>
    <property type="match status" value="1"/>
</dbReference>